<comment type="subcellular location">
    <subcellularLocation>
        <location evidence="2">Nematocyst</location>
    </subcellularLocation>
    <subcellularLocation>
        <location evidence="1">Target cell membrane</location>
    </subcellularLocation>
</comment>
<dbReference type="AlphaFoldDB" id="A0A437CB97"/>
<organism evidence="8 9">
    <name type="scientific">Oryzias javanicus</name>
    <name type="common">Javanese ricefish</name>
    <name type="synonym">Aplocheilus javanicus</name>
    <dbReference type="NCBI Taxonomy" id="123683"/>
    <lineage>
        <taxon>Eukaryota</taxon>
        <taxon>Metazoa</taxon>
        <taxon>Chordata</taxon>
        <taxon>Craniata</taxon>
        <taxon>Vertebrata</taxon>
        <taxon>Euteleostomi</taxon>
        <taxon>Actinopterygii</taxon>
        <taxon>Neopterygii</taxon>
        <taxon>Teleostei</taxon>
        <taxon>Neoteleostei</taxon>
        <taxon>Acanthomorphata</taxon>
        <taxon>Ovalentaria</taxon>
        <taxon>Atherinomorphae</taxon>
        <taxon>Beloniformes</taxon>
        <taxon>Adrianichthyidae</taxon>
        <taxon>Oryziinae</taxon>
        <taxon>Oryzias</taxon>
    </lineage>
</organism>
<dbReference type="Proteomes" id="UP000283210">
    <property type="component" value="Chromosome 19"/>
</dbReference>
<evidence type="ECO:0000313" key="8">
    <source>
        <dbReference type="EMBL" id="RVE60049.1"/>
    </source>
</evidence>
<accession>A0A437CB97</accession>
<keyword evidence="7" id="KW-0166">Nematocyst</keyword>
<dbReference type="GO" id="GO:0051715">
    <property type="term" value="P:cytolysis in another organism"/>
    <property type="evidence" value="ECO:0007669"/>
    <property type="project" value="InterPro"/>
</dbReference>
<keyword evidence="6" id="KW-1053">Target membrane</keyword>
<evidence type="ECO:0000256" key="3">
    <source>
        <dbReference type="ARBA" id="ARBA00008399"/>
    </source>
</evidence>
<dbReference type="FunFam" id="2.60.270.20:FF:000001">
    <property type="entry name" value="DELTA-actitoxin-Afr1a"/>
    <property type="match status" value="1"/>
</dbReference>
<sequence>MFLFLLKLSIPKAQTENQSNIQKLKGVCSKTRSGRGGEWLQQRRAGPRELYQVLRLRGFTSALQSVTGDTMSESAESVAANLKSRRNVTIEITNLTNNYCLINPKVFLESGSCHSPPQPTVRPQKTEVCIFGKSSSKATGAVGVLTYELFERHSNQAKETMALMFSVPYDYNVYKNWLGVGIYQQGKECNKGLYEEMYYNKEQQGFRREEAKGCDLTFNGNGLDIKATMSPMGKAIMKVEVWDKLFTPMAQMSF</sequence>
<reference evidence="8 9" key="2">
    <citation type="submission" date="2019-01" db="EMBL/GenBank/DDBJ databases">
        <title>A chromosome length genome reference of the Java medaka (oryzias javanicus).</title>
        <authorList>
            <person name="Herpin A."/>
            <person name="Takehana Y."/>
            <person name="Naruse K."/>
            <person name="Ansai S."/>
            <person name="Kawaguchi M."/>
        </authorList>
    </citation>
    <scope>NUCLEOTIDE SEQUENCE [LARGE SCALE GENOMIC DNA]</scope>
    <source>
        <strain evidence="8">RS831</strain>
        <tissue evidence="8">Whole body</tissue>
    </source>
</reference>
<evidence type="ECO:0008006" key="10">
    <source>
        <dbReference type="Google" id="ProtNLM"/>
    </source>
</evidence>
<dbReference type="GO" id="GO:0046930">
    <property type="term" value="C:pore complex"/>
    <property type="evidence" value="ECO:0007669"/>
    <property type="project" value="InterPro"/>
</dbReference>
<dbReference type="Gene3D" id="2.60.270.20">
    <property type="entry name" value="Cytolysin/lectin"/>
    <property type="match status" value="1"/>
</dbReference>
<evidence type="ECO:0000256" key="2">
    <source>
        <dbReference type="ARBA" id="ARBA00004532"/>
    </source>
</evidence>
<keyword evidence="9" id="KW-1185">Reference proteome</keyword>
<dbReference type="PANTHER" id="PTHR40388">
    <property type="entry name" value="BRYOPORIN"/>
    <property type="match status" value="1"/>
</dbReference>
<protein>
    <recommendedName>
        <fullName evidence="10">Actinoporin-like protein</fullName>
    </recommendedName>
</protein>
<dbReference type="PANTHER" id="PTHR40388:SF2">
    <property type="entry name" value="ACTINOPORIN-LIKE PROTEIN"/>
    <property type="match status" value="1"/>
</dbReference>
<proteinExistence type="inferred from homology"/>
<dbReference type="GO" id="GO:0015267">
    <property type="term" value="F:channel activity"/>
    <property type="evidence" value="ECO:0007669"/>
    <property type="project" value="InterPro"/>
</dbReference>
<keyword evidence="4" id="KW-1052">Target cell membrane</keyword>
<evidence type="ECO:0000256" key="5">
    <source>
        <dbReference type="ARBA" id="ARBA00022852"/>
    </source>
</evidence>
<dbReference type="InterPro" id="IPR050677">
    <property type="entry name" value="Actinoporin_PFT"/>
</dbReference>
<dbReference type="OrthoDB" id="2304600at2759"/>
<dbReference type="GO" id="GO:0044218">
    <property type="term" value="C:other organism cell membrane"/>
    <property type="evidence" value="ECO:0007669"/>
    <property type="project" value="UniProtKB-KW"/>
</dbReference>
<dbReference type="Pfam" id="PF06369">
    <property type="entry name" value="Anemone_cytotox"/>
    <property type="match status" value="1"/>
</dbReference>
<dbReference type="InterPro" id="IPR015926">
    <property type="entry name" value="Cytolysin/lectin"/>
</dbReference>
<evidence type="ECO:0000256" key="1">
    <source>
        <dbReference type="ARBA" id="ARBA00004175"/>
    </source>
</evidence>
<dbReference type="SUPFAM" id="SSF63724">
    <property type="entry name" value="Cytolysin/lectin"/>
    <property type="match status" value="1"/>
</dbReference>
<evidence type="ECO:0000256" key="6">
    <source>
        <dbReference type="ARBA" id="ARBA00023298"/>
    </source>
</evidence>
<dbReference type="EMBL" id="CM012455">
    <property type="protein sequence ID" value="RVE60049.1"/>
    <property type="molecule type" value="Genomic_DNA"/>
</dbReference>
<keyword evidence="6" id="KW-0472">Membrane</keyword>
<evidence type="ECO:0000313" key="9">
    <source>
        <dbReference type="Proteomes" id="UP000283210"/>
    </source>
</evidence>
<comment type="similarity">
    <text evidence="3">Belongs to the actinoporin family. Sea anemone subfamily.</text>
</comment>
<dbReference type="GO" id="GO:0046931">
    <property type="term" value="P:pore complex assembly"/>
    <property type="evidence" value="ECO:0007669"/>
    <property type="project" value="InterPro"/>
</dbReference>
<name>A0A437CB97_ORYJA</name>
<reference evidence="8 9" key="1">
    <citation type="submission" date="2018-11" db="EMBL/GenBank/DDBJ databases">
        <authorList>
            <person name="Lopez-Roques C."/>
            <person name="Donnadieu C."/>
            <person name="Bouchez O."/>
            <person name="Klopp C."/>
            <person name="Cabau C."/>
            <person name="Zahm M."/>
        </authorList>
    </citation>
    <scope>NUCLEOTIDE SEQUENCE [LARGE SCALE GENOMIC DNA]</scope>
    <source>
        <strain evidence="8">RS831</strain>
        <tissue evidence="8">Whole body</tissue>
    </source>
</reference>
<dbReference type="InterPro" id="IPR009104">
    <property type="entry name" value="Anemon_actinoporin-like"/>
</dbReference>
<dbReference type="GO" id="GO:0042151">
    <property type="term" value="C:nematocyst"/>
    <property type="evidence" value="ECO:0007669"/>
    <property type="project" value="UniProtKB-SubCell"/>
</dbReference>
<gene>
    <name evidence="8" type="ORF">OJAV_G00194280</name>
</gene>
<keyword evidence="5" id="KW-0204">Cytolysis</keyword>
<evidence type="ECO:0000256" key="4">
    <source>
        <dbReference type="ARBA" id="ARBA00022537"/>
    </source>
</evidence>
<evidence type="ECO:0000256" key="7">
    <source>
        <dbReference type="ARBA" id="ARBA00023331"/>
    </source>
</evidence>
<dbReference type="GO" id="GO:0006812">
    <property type="term" value="P:monoatomic cation transport"/>
    <property type="evidence" value="ECO:0007669"/>
    <property type="project" value="InterPro"/>
</dbReference>